<sequence length="312" mass="35791">MIISASRRTDIPAFYSEWLIHRLKAGAAFIRHPRNFGRLTRVDLGPEKVDCIVFWTKNPRPMLNRLELLDNMGYTYYFQFTITPYGSAVEKRLPDKTELMDTFKRLSDKIGRKRIVWRYDPVIVSRAFSVEYHLDRFGKMADILADYTERCIFSFIDLYPKVHRKMKEFAECEAGPAEIDRIARGFAGVAKNRGFTLAACAETVELSRYHIHPAACIDQTMIETIAGSPVRAKKDSNQRAACRCIESVDIGTYDCCRHGCVYCYATTSEETARNNMERHDPQSPLLIGYPRGDEVVTARDSASIKIKQRSLF</sequence>
<dbReference type="Proteomes" id="UP000214880">
    <property type="component" value="Unassembled WGS sequence"/>
</dbReference>
<dbReference type="EMBL" id="FNHB01000002">
    <property type="protein sequence ID" value="SDM14123.1"/>
    <property type="molecule type" value="Genomic_DNA"/>
</dbReference>
<dbReference type="STRING" id="146817.SAMN04488502_102288"/>
<evidence type="ECO:0000313" key="2">
    <source>
        <dbReference type="Proteomes" id="UP000214880"/>
    </source>
</evidence>
<evidence type="ECO:0000313" key="1">
    <source>
        <dbReference type="EMBL" id="SDM14123.1"/>
    </source>
</evidence>
<reference evidence="1 2" key="1">
    <citation type="submission" date="2016-10" db="EMBL/GenBank/DDBJ databases">
        <authorList>
            <person name="de Groot N.N."/>
        </authorList>
    </citation>
    <scope>NUCLEOTIDE SEQUENCE [LARGE SCALE GENOMIC DNA]</scope>
    <source>
        <strain evidence="1 2">DSM 1736</strain>
    </source>
</reference>
<dbReference type="RefSeq" id="WP_092070717.1">
    <property type="nucleotide sequence ID" value="NZ_FNHB01000002.1"/>
</dbReference>
<dbReference type="Pfam" id="PF08902">
    <property type="entry name" value="DUF1848"/>
    <property type="match status" value="1"/>
</dbReference>
<protein>
    <recommendedName>
        <fullName evidence="3">DNA repair photolyase</fullName>
    </recommendedName>
</protein>
<accession>A0A1G9QT23</accession>
<dbReference type="OrthoDB" id="9771212at2"/>
<proteinExistence type="predicted"/>
<dbReference type="InterPro" id="IPR014998">
    <property type="entry name" value="DUF1848"/>
</dbReference>
<evidence type="ECO:0008006" key="3">
    <source>
        <dbReference type="Google" id="ProtNLM"/>
    </source>
</evidence>
<dbReference type="AlphaFoldDB" id="A0A1G9QT23"/>
<gene>
    <name evidence="1" type="ORF">SAMN04488502_102288</name>
</gene>
<name>A0A1G9QT23_9FIRM</name>
<keyword evidence="2" id="KW-1185">Reference proteome</keyword>
<organism evidence="1 2">
    <name type="scientific">Dendrosporobacter quercicolus</name>
    <dbReference type="NCBI Taxonomy" id="146817"/>
    <lineage>
        <taxon>Bacteria</taxon>
        <taxon>Bacillati</taxon>
        <taxon>Bacillota</taxon>
        <taxon>Negativicutes</taxon>
        <taxon>Selenomonadales</taxon>
        <taxon>Sporomusaceae</taxon>
        <taxon>Dendrosporobacter</taxon>
    </lineage>
</organism>